<evidence type="ECO:0000256" key="3">
    <source>
        <dbReference type="ARBA" id="ARBA00022723"/>
    </source>
</evidence>
<comment type="cofactor">
    <cofactor evidence="9">
        <name>Mg(2+)</name>
        <dbReference type="ChEBI" id="CHEBI:18420"/>
    </cofactor>
    <text evidence="9">Binds 1 Mg(2+) ion per subunit.</text>
</comment>
<feature type="binding site" evidence="9">
    <location>
        <begin position="36"/>
        <end position="40"/>
    </location>
    <ligand>
        <name>4-amino-2-methyl-5-(diphosphooxymethyl)pyrimidine</name>
        <dbReference type="ChEBI" id="CHEBI:57841"/>
    </ligand>
</feature>
<keyword evidence="3 9" id="KW-0479">Metal-binding</keyword>
<evidence type="ECO:0000256" key="7">
    <source>
        <dbReference type="ARBA" id="ARBA00047851"/>
    </source>
</evidence>
<keyword evidence="2 9" id="KW-0808">Transferase</keyword>
<feature type="binding site" evidence="9">
    <location>
        <position position="106"/>
    </location>
    <ligand>
        <name>4-amino-2-methyl-5-(diphosphooxymethyl)pyrimidine</name>
        <dbReference type="ChEBI" id="CHEBI:57841"/>
    </ligand>
</feature>
<feature type="binding site" evidence="9">
    <location>
        <position position="135"/>
    </location>
    <ligand>
        <name>4-amino-2-methyl-5-(diphosphooxymethyl)pyrimidine</name>
        <dbReference type="ChEBI" id="CHEBI:57841"/>
    </ligand>
</feature>
<dbReference type="Pfam" id="PF02581">
    <property type="entry name" value="TMP-TENI"/>
    <property type="match status" value="1"/>
</dbReference>
<evidence type="ECO:0000256" key="4">
    <source>
        <dbReference type="ARBA" id="ARBA00022842"/>
    </source>
</evidence>
<evidence type="ECO:0000256" key="8">
    <source>
        <dbReference type="ARBA" id="ARBA00047883"/>
    </source>
</evidence>
<dbReference type="InterPro" id="IPR013785">
    <property type="entry name" value="Aldolase_TIM"/>
</dbReference>
<evidence type="ECO:0000256" key="9">
    <source>
        <dbReference type="HAMAP-Rule" id="MF_00097"/>
    </source>
</evidence>
<feature type="binding site" evidence="9">
    <location>
        <begin position="183"/>
        <end position="184"/>
    </location>
    <ligand>
        <name>2-[(2R,5Z)-2-carboxy-4-methylthiazol-5(2H)-ylidene]ethyl phosphate</name>
        <dbReference type="ChEBI" id="CHEBI:62899"/>
    </ligand>
</feature>
<evidence type="ECO:0000256" key="10">
    <source>
        <dbReference type="RuleBase" id="RU003826"/>
    </source>
</evidence>
<evidence type="ECO:0000313" key="14">
    <source>
        <dbReference type="Proteomes" id="UP000247476"/>
    </source>
</evidence>
<dbReference type="InterPro" id="IPR036206">
    <property type="entry name" value="ThiamineP_synth_sf"/>
</dbReference>
<dbReference type="PANTHER" id="PTHR20857:SF15">
    <property type="entry name" value="THIAMINE-PHOSPHATE SYNTHASE"/>
    <property type="match status" value="1"/>
</dbReference>
<dbReference type="FunFam" id="3.20.20.70:FF:000096">
    <property type="entry name" value="Thiamine-phosphate synthase"/>
    <property type="match status" value="1"/>
</dbReference>
<evidence type="ECO:0000256" key="11">
    <source>
        <dbReference type="RuleBase" id="RU004253"/>
    </source>
</evidence>
<name>A0A2V5KK32_9BACL</name>
<evidence type="ECO:0000313" key="13">
    <source>
        <dbReference type="EMBL" id="PYI55100.1"/>
    </source>
</evidence>
<dbReference type="GO" id="GO:0004789">
    <property type="term" value="F:thiamine-phosphate diphosphorylase activity"/>
    <property type="evidence" value="ECO:0007669"/>
    <property type="project" value="UniProtKB-UniRule"/>
</dbReference>
<comment type="catalytic activity">
    <reaction evidence="7 9 10">
        <text>2-(2-carboxy-4-methylthiazol-5-yl)ethyl phosphate + 4-amino-2-methyl-5-(diphosphooxymethyl)pyrimidine + 2 H(+) = thiamine phosphate + CO2 + diphosphate</text>
        <dbReference type="Rhea" id="RHEA:47848"/>
        <dbReference type="ChEBI" id="CHEBI:15378"/>
        <dbReference type="ChEBI" id="CHEBI:16526"/>
        <dbReference type="ChEBI" id="CHEBI:33019"/>
        <dbReference type="ChEBI" id="CHEBI:37575"/>
        <dbReference type="ChEBI" id="CHEBI:57841"/>
        <dbReference type="ChEBI" id="CHEBI:62890"/>
        <dbReference type="EC" id="2.5.1.3"/>
    </reaction>
</comment>
<dbReference type="Gene3D" id="3.20.20.70">
    <property type="entry name" value="Aldolase class I"/>
    <property type="match status" value="1"/>
</dbReference>
<keyword evidence="14" id="KW-1185">Reference proteome</keyword>
<evidence type="ECO:0000256" key="6">
    <source>
        <dbReference type="ARBA" id="ARBA00047334"/>
    </source>
</evidence>
<dbReference type="CDD" id="cd00564">
    <property type="entry name" value="TMP_TenI"/>
    <property type="match status" value="1"/>
</dbReference>
<dbReference type="PANTHER" id="PTHR20857">
    <property type="entry name" value="THIAMINE-PHOSPHATE PYROPHOSPHORYLASE"/>
    <property type="match status" value="1"/>
</dbReference>
<feature type="binding site" evidence="9">
    <location>
        <position position="163"/>
    </location>
    <ligand>
        <name>2-[(2R,5Z)-2-carboxy-4-methylthiazol-5(2H)-ylidene]ethyl phosphate</name>
        <dbReference type="ChEBI" id="CHEBI:62899"/>
    </ligand>
</feature>
<comment type="similarity">
    <text evidence="9 10">Belongs to the thiamine-phosphate synthase family.</text>
</comment>
<comment type="catalytic activity">
    <reaction evidence="8 9 10">
        <text>2-[(2R,5Z)-2-carboxy-4-methylthiazol-5(2H)-ylidene]ethyl phosphate + 4-amino-2-methyl-5-(diphosphooxymethyl)pyrimidine + 2 H(+) = thiamine phosphate + CO2 + diphosphate</text>
        <dbReference type="Rhea" id="RHEA:47844"/>
        <dbReference type="ChEBI" id="CHEBI:15378"/>
        <dbReference type="ChEBI" id="CHEBI:16526"/>
        <dbReference type="ChEBI" id="CHEBI:33019"/>
        <dbReference type="ChEBI" id="CHEBI:37575"/>
        <dbReference type="ChEBI" id="CHEBI:57841"/>
        <dbReference type="ChEBI" id="CHEBI:62899"/>
        <dbReference type="EC" id="2.5.1.3"/>
    </reaction>
</comment>
<comment type="function">
    <text evidence="9">Condenses 4-methyl-5-(beta-hydroxyethyl)thiazole monophosphate (THZ-P) and 2-methyl-4-amino-5-hydroxymethyl pyrimidine pyrophosphate (HMP-PP) to form thiamine monophosphate (TMP).</text>
</comment>
<evidence type="ECO:0000256" key="1">
    <source>
        <dbReference type="ARBA" id="ARBA00005165"/>
    </source>
</evidence>
<dbReference type="NCBIfam" id="TIGR00693">
    <property type="entry name" value="thiE"/>
    <property type="match status" value="1"/>
</dbReference>
<keyword evidence="4 9" id="KW-0460">Magnesium</keyword>
<dbReference type="InterPro" id="IPR022998">
    <property type="entry name" value="ThiamineP_synth_TenI"/>
</dbReference>
<feature type="domain" description="Thiamine phosphate synthase/TenI" evidence="12">
    <location>
        <begin position="6"/>
        <end position="186"/>
    </location>
</feature>
<dbReference type="InterPro" id="IPR034291">
    <property type="entry name" value="TMP_synthase"/>
</dbReference>
<dbReference type="Proteomes" id="UP000247476">
    <property type="component" value="Unassembled WGS sequence"/>
</dbReference>
<feature type="binding site" evidence="9">
    <location>
        <begin position="132"/>
        <end position="134"/>
    </location>
    <ligand>
        <name>2-[(2R,5Z)-2-carboxy-4-methylthiazol-5(2H)-ylidene]ethyl phosphate</name>
        <dbReference type="ChEBI" id="CHEBI:62899"/>
    </ligand>
</feature>
<dbReference type="AlphaFoldDB" id="A0A2V5KK32"/>
<feature type="binding site" evidence="9">
    <location>
        <position position="68"/>
    </location>
    <ligand>
        <name>4-amino-2-methyl-5-(diphosphooxymethyl)pyrimidine</name>
        <dbReference type="ChEBI" id="CHEBI:57841"/>
    </ligand>
</feature>
<gene>
    <name evidence="9 13" type="primary">thiE</name>
    <name evidence="13" type="ORF">DLM86_11250</name>
</gene>
<dbReference type="OrthoDB" id="9812206at2"/>
<reference evidence="13 14" key="1">
    <citation type="submission" date="2018-05" db="EMBL/GenBank/DDBJ databases">
        <title>Paenibacillus flagellatus sp. nov., isolated from selenium mineral soil.</title>
        <authorList>
            <person name="Dai X."/>
        </authorList>
    </citation>
    <scope>NUCLEOTIDE SEQUENCE [LARGE SCALE GENOMIC DNA]</scope>
    <source>
        <strain evidence="13 14">DXL2</strain>
    </source>
</reference>
<comment type="pathway">
    <text evidence="1 9 11">Cofactor biosynthesis; thiamine diphosphate biosynthesis; thiamine phosphate from 4-amino-2-methyl-5-diphosphomethylpyrimidine and 4-methyl-5-(2-phosphoethyl)-thiazole: step 1/1.</text>
</comment>
<dbReference type="RefSeq" id="WP_110840095.1">
    <property type="nucleotide sequence ID" value="NZ_QJVJ01000004.1"/>
</dbReference>
<dbReference type="GO" id="GO:0000287">
    <property type="term" value="F:magnesium ion binding"/>
    <property type="evidence" value="ECO:0007669"/>
    <property type="project" value="UniProtKB-UniRule"/>
</dbReference>
<evidence type="ECO:0000256" key="5">
    <source>
        <dbReference type="ARBA" id="ARBA00022977"/>
    </source>
</evidence>
<feature type="binding site" evidence="9">
    <location>
        <position position="88"/>
    </location>
    <ligand>
        <name>Mg(2+)</name>
        <dbReference type="ChEBI" id="CHEBI:18420"/>
    </ligand>
</feature>
<comment type="caution">
    <text evidence="13">The sequence shown here is derived from an EMBL/GenBank/DDBJ whole genome shotgun (WGS) entry which is preliminary data.</text>
</comment>
<proteinExistence type="inferred from homology"/>
<evidence type="ECO:0000256" key="2">
    <source>
        <dbReference type="ARBA" id="ARBA00022679"/>
    </source>
</evidence>
<dbReference type="HAMAP" id="MF_00097">
    <property type="entry name" value="TMP_synthase"/>
    <property type="match status" value="1"/>
</dbReference>
<organism evidence="13 14">
    <name type="scientific">Paenibacillus flagellatus</name>
    <dbReference type="NCBI Taxonomy" id="2211139"/>
    <lineage>
        <taxon>Bacteria</taxon>
        <taxon>Bacillati</taxon>
        <taxon>Bacillota</taxon>
        <taxon>Bacilli</taxon>
        <taxon>Bacillales</taxon>
        <taxon>Paenibacillaceae</taxon>
        <taxon>Paenibacillus</taxon>
    </lineage>
</organism>
<sequence>MKPFKLYAITGEQFHPGRSMLDVMEEAILGGCDIIQLRDKKSAKRDVLAKAKALRELTRRYGVTFIVNDHIDIALAVDADGIHLGQDDLPLADARRIVGDKIIGISTHAIEEARQAERDGADYIGVGPVFPTKSKEDVVAPVTTSYVRQVADEIRIPFVAIGGIKLHNADQVLEAGATRLCAISEIVGSADVRGTCEAFVAKIDAAAARLAGGAAR</sequence>
<dbReference type="GO" id="GO:0009229">
    <property type="term" value="P:thiamine diphosphate biosynthetic process"/>
    <property type="evidence" value="ECO:0007669"/>
    <property type="project" value="UniProtKB-UniRule"/>
</dbReference>
<comment type="catalytic activity">
    <reaction evidence="6 9 10">
        <text>4-methyl-5-(2-phosphooxyethyl)-thiazole + 4-amino-2-methyl-5-(diphosphooxymethyl)pyrimidine + H(+) = thiamine phosphate + diphosphate</text>
        <dbReference type="Rhea" id="RHEA:22328"/>
        <dbReference type="ChEBI" id="CHEBI:15378"/>
        <dbReference type="ChEBI" id="CHEBI:33019"/>
        <dbReference type="ChEBI" id="CHEBI:37575"/>
        <dbReference type="ChEBI" id="CHEBI:57841"/>
        <dbReference type="ChEBI" id="CHEBI:58296"/>
        <dbReference type="EC" id="2.5.1.3"/>
    </reaction>
</comment>
<dbReference type="SUPFAM" id="SSF51391">
    <property type="entry name" value="Thiamin phosphate synthase"/>
    <property type="match status" value="1"/>
</dbReference>
<evidence type="ECO:0000259" key="12">
    <source>
        <dbReference type="Pfam" id="PF02581"/>
    </source>
</evidence>
<dbReference type="UniPathway" id="UPA00060">
    <property type="reaction ID" value="UER00141"/>
</dbReference>
<dbReference type="GO" id="GO:0005737">
    <property type="term" value="C:cytoplasm"/>
    <property type="evidence" value="ECO:0007669"/>
    <property type="project" value="TreeGrafter"/>
</dbReference>
<feature type="binding site" evidence="9">
    <location>
        <position position="69"/>
    </location>
    <ligand>
        <name>Mg(2+)</name>
        <dbReference type="ChEBI" id="CHEBI:18420"/>
    </ligand>
</feature>
<keyword evidence="5 9" id="KW-0784">Thiamine biosynthesis</keyword>
<dbReference type="GO" id="GO:0009228">
    <property type="term" value="P:thiamine biosynthetic process"/>
    <property type="evidence" value="ECO:0007669"/>
    <property type="project" value="UniProtKB-KW"/>
</dbReference>
<dbReference type="EMBL" id="QJVJ01000004">
    <property type="protein sequence ID" value="PYI55100.1"/>
    <property type="molecule type" value="Genomic_DNA"/>
</dbReference>
<accession>A0A2V5KK32</accession>
<dbReference type="EC" id="2.5.1.3" evidence="9"/>
<protein>
    <recommendedName>
        <fullName evidence="9">Thiamine-phosphate synthase</fullName>
        <shortName evidence="9">TP synthase</shortName>
        <shortName evidence="9">TPS</shortName>
        <ecNumber evidence="9">2.5.1.3</ecNumber>
    </recommendedName>
    <alternativeName>
        <fullName evidence="9">Thiamine-phosphate pyrophosphorylase</fullName>
        <shortName evidence="9">TMP pyrophosphorylase</shortName>
        <shortName evidence="9">TMP-PPase</shortName>
    </alternativeName>
</protein>